<name>A0A8S5LVH8_9CAUD</name>
<proteinExistence type="predicted"/>
<dbReference type="EMBL" id="BK014748">
    <property type="protein sequence ID" value="DAD73920.1"/>
    <property type="molecule type" value="Genomic_DNA"/>
</dbReference>
<reference evidence="1" key="1">
    <citation type="journal article" date="2021" name="Proc. Natl. Acad. Sci. U.S.A.">
        <title>A Catalog of Tens of Thousands of Viruses from Human Metagenomes Reveals Hidden Associations with Chronic Diseases.</title>
        <authorList>
            <person name="Tisza M.J."/>
            <person name="Buck C.B."/>
        </authorList>
    </citation>
    <scope>NUCLEOTIDE SEQUENCE</scope>
    <source>
        <strain evidence="1">CtFn287</strain>
    </source>
</reference>
<accession>A0A8S5LVH8</accession>
<sequence length="53" mass="6019">MGQQSLFDLLGDKYKAQKSNDWKWFMSKDYPKQSNNLTVFSCFACGGGVYDGL</sequence>
<protein>
    <submittedName>
        <fullName evidence="1">Uncharacterized protein</fullName>
    </submittedName>
</protein>
<organism evidence="1">
    <name type="scientific">Siphoviridae sp. ctFn287</name>
    <dbReference type="NCBI Taxonomy" id="2826215"/>
    <lineage>
        <taxon>Viruses</taxon>
        <taxon>Duplodnaviria</taxon>
        <taxon>Heunggongvirae</taxon>
        <taxon>Uroviricota</taxon>
        <taxon>Caudoviricetes</taxon>
    </lineage>
</organism>
<evidence type="ECO:0000313" key="1">
    <source>
        <dbReference type="EMBL" id="DAD73920.1"/>
    </source>
</evidence>